<dbReference type="KEGG" id="copr:Cop2CBH44_21920"/>
<dbReference type="NCBIfam" id="TIGR00730">
    <property type="entry name" value="Rossman fold protein, TIGR00730 family"/>
    <property type="match status" value="1"/>
</dbReference>
<organism evidence="4 5">
    <name type="scientific">Coprobacter secundus subsp. similis</name>
    <dbReference type="NCBI Taxonomy" id="2751153"/>
    <lineage>
        <taxon>Bacteria</taxon>
        <taxon>Pseudomonadati</taxon>
        <taxon>Bacteroidota</taxon>
        <taxon>Bacteroidia</taxon>
        <taxon>Bacteroidales</taxon>
        <taxon>Barnesiellaceae</taxon>
        <taxon>Coprobacter</taxon>
    </lineage>
</organism>
<dbReference type="RefSeq" id="WP_021929786.1">
    <property type="nucleotide sequence ID" value="NZ_AP023322.1"/>
</dbReference>
<keyword evidence="3" id="KW-0203">Cytokinin biosynthesis</keyword>
<protein>
    <recommendedName>
        <fullName evidence="3">Cytokinin riboside 5'-monophosphate phosphoribohydrolase</fullName>
        <ecNumber evidence="3">3.2.2.n1</ecNumber>
    </recommendedName>
</protein>
<comment type="similarity">
    <text evidence="2 3">Belongs to the LOG family.</text>
</comment>
<dbReference type="GO" id="GO:0005829">
    <property type="term" value="C:cytosol"/>
    <property type="evidence" value="ECO:0007669"/>
    <property type="project" value="TreeGrafter"/>
</dbReference>
<evidence type="ECO:0000256" key="1">
    <source>
        <dbReference type="ARBA" id="ARBA00000274"/>
    </source>
</evidence>
<sequence>MIKNIGVFCASGNQINHQYFDEAAVLGDWIGKTGRTLVYGGANIGLMEETAQHVKKHEGKIIGIITYKICTLGKKSSLPDQQIVVNDLNERKQKMIDLADIFIALPGGFGTLDEIFTVIASAQLEYHQKHVIFCNTNGFYNNLLNQIEIFYKQRFASEKYLNNYTVAKNISECITIIENIESKQ</sequence>
<dbReference type="GO" id="GO:0009691">
    <property type="term" value="P:cytokinin biosynthetic process"/>
    <property type="evidence" value="ECO:0007669"/>
    <property type="project" value="UniProtKB-UniRule"/>
</dbReference>
<dbReference type="PANTHER" id="PTHR31223:SF70">
    <property type="entry name" value="LOG FAMILY PROTEIN YJL055W"/>
    <property type="match status" value="1"/>
</dbReference>
<dbReference type="PANTHER" id="PTHR31223">
    <property type="entry name" value="LOG FAMILY PROTEIN YJL055W"/>
    <property type="match status" value="1"/>
</dbReference>
<dbReference type="Pfam" id="PF03641">
    <property type="entry name" value="Lysine_decarbox"/>
    <property type="match status" value="1"/>
</dbReference>
<keyword evidence="3 4" id="KW-0378">Hydrolase</keyword>
<dbReference type="AlphaFoldDB" id="A0A7G1HVW7"/>
<dbReference type="InterPro" id="IPR005269">
    <property type="entry name" value="LOG"/>
</dbReference>
<dbReference type="SUPFAM" id="SSF102405">
    <property type="entry name" value="MCP/YpsA-like"/>
    <property type="match status" value="1"/>
</dbReference>
<dbReference type="Gene3D" id="3.40.50.450">
    <property type="match status" value="1"/>
</dbReference>
<proteinExistence type="inferred from homology"/>
<gene>
    <name evidence="4" type="ORF">Cop2CBH44_21920</name>
</gene>
<evidence type="ECO:0000313" key="5">
    <source>
        <dbReference type="Proteomes" id="UP000594042"/>
    </source>
</evidence>
<keyword evidence="5" id="KW-1185">Reference proteome</keyword>
<accession>A0A7G1HVW7</accession>
<evidence type="ECO:0000256" key="2">
    <source>
        <dbReference type="ARBA" id="ARBA00006763"/>
    </source>
</evidence>
<evidence type="ECO:0000313" key="4">
    <source>
        <dbReference type="EMBL" id="BCI63839.1"/>
    </source>
</evidence>
<dbReference type="EC" id="3.2.2.n1" evidence="3"/>
<comment type="catalytic activity">
    <reaction evidence="1">
        <text>AMP + H2O = D-ribose 5-phosphate + adenine</text>
        <dbReference type="Rhea" id="RHEA:20129"/>
        <dbReference type="ChEBI" id="CHEBI:15377"/>
        <dbReference type="ChEBI" id="CHEBI:16708"/>
        <dbReference type="ChEBI" id="CHEBI:78346"/>
        <dbReference type="ChEBI" id="CHEBI:456215"/>
        <dbReference type="EC" id="3.2.2.4"/>
    </reaction>
</comment>
<dbReference type="EMBL" id="AP023322">
    <property type="protein sequence ID" value="BCI63839.1"/>
    <property type="molecule type" value="Genomic_DNA"/>
</dbReference>
<dbReference type="GO" id="GO:0008714">
    <property type="term" value="F:AMP nucleosidase activity"/>
    <property type="evidence" value="ECO:0007669"/>
    <property type="project" value="UniProtKB-EC"/>
</dbReference>
<dbReference type="InterPro" id="IPR031100">
    <property type="entry name" value="LOG_fam"/>
</dbReference>
<name>A0A7G1HVW7_9BACT</name>
<reference evidence="5" key="1">
    <citation type="submission" date="2020-07" db="EMBL/GenBank/DDBJ databases">
        <title>Complete genome sequencing of Coprobacter sp. strain 2CBH44.</title>
        <authorList>
            <person name="Sakamoto M."/>
            <person name="Murakami T."/>
            <person name="Mori H."/>
        </authorList>
    </citation>
    <scope>NUCLEOTIDE SEQUENCE [LARGE SCALE GENOMIC DNA]</scope>
    <source>
        <strain evidence="5">2CBH44</strain>
    </source>
</reference>
<evidence type="ECO:0000256" key="3">
    <source>
        <dbReference type="RuleBase" id="RU363015"/>
    </source>
</evidence>
<dbReference type="Proteomes" id="UP000594042">
    <property type="component" value="Chromosome"/>
</dbReference>